<feature type="transmembrane region" description="Helical" evidence="7">
    <location>
        <begin position="199"/>
        <end position="221"/>
    </location>
</feature>
<dbReference type="eggNOG" id="COG0395">
    <property type="taxonomic scope" value="Bacteria"/>
</dbReference>
<keyword evidence="5 7" id="KW-1133">Transmembrane helix</keyword>
<dbReference type="PROSITE" id="PS50928">
    <property type="entry name" value="ABC_TM1"/>
    <property type="match status" value="1"/>
</dbReference>
<dbReference type="GO" id="GO:0055085">
    <property type="term" value="P:transmembrane transport"/>
    <property type="evidence" value="ECO:0007669"/>
    <property type="project" value="InterPro"/>
</dbReference>
<protein>
    <submittedName>
        <fullName evidence="9">Sugar transport system permease protein</fullName>
    </submittedName>
</protein>
<gene>
    <name evidence="9" type="ordered locus">RSal33209_3412</name>
</gene>
<dbReference type="InterPro" id="IPR035906">
    <property type="entry name" value="MetI-like_sf"/>
</dbReference>
<feature type="transmembrane region" description="Helical" evidence="7">
    <location>
        <begin position="256"/>
        <end position="278"/>
    </location>
</feature>
<feature type="transmembrane region" description="Helical" evidence="7">
    <location>
        <begin position="125"/>
        <end position="147"/>
    </location>
</feature>
<comment type="subcellular location">
    <subcellularLocation>
        <location evidence="1 7">Cell membrane</location>
        <topology evidence="1 7">Multi-pass membrane protein</topology>
    </subcellularLocation>
</comment>
<dbReference type="EMBL" id="CP000910">
    <property type="protein sequence ID" value="ABY25122.1"/>
    <property type="molecule type" value="Genomic_DNA"/>
</dbReference>
<sequence>MSVLEAQQSTTPKLPKLRSFRQQNALAWIGNHAIAIVLAIGFIGPILFIVLTALMSDQQALTKNLWPTSWHWENFGEVFEKAPMLAYFGNSLLYAGLATAFMLLSSVPVAYALSRLKWRGRNTMFYLVIVAMLLPPQVIAVPMYVIWAKMGLTGTLWPLILPNLLGDAFSIFLLRQFLITIPQSYSDSARVDGASELSILFRVILPMAKPGMAAAALFSFLNAWNDYFGPLLYTGENQGNWTLSLGLASFRSVHQVQWNLTMAATVLVMLPVIILFFLAQKQFYRGHQVLRRERLDQRESDCSRRRIHLHHRAN</sequence>
<evidence type="ECO:0000256" key="3">
    <source>
        <dbReference type="ARBA" id="ARBA00022475"/>
    </source>
</evidence>
<proteinExistence type="inferred from homology"/>
<keyword evidence="10" id="KW-1185">Reference proteome</keyword>
<evidence type="ECO:0000313" key="9">
    <source>
        <dbReference type="EMBL" id="ABY25122.1"/>
    </source>
</evidence>
<dbReference type="Gene3D" id="1.10.3720.10">
    <property type="entry name" value="MetI-like"/>
    <property type="match status" value="1"/>
</dbReference>
<dbReference type="SUPFAM" id="SSF161098">
    <property type="entry name" value="MetI-like"/>
    <property type="match status" value="1"/>
</dbReference>
<feature type="domain" description="ABC transmembrane type-1" evidence="8">
    <location>
        <begin position="88"/>
        <end position="279"/>
    </location>
</feature>
<dbReference type="Pfam" id="PF00528">
    <property type="entry name" value="BPD_transp_1"/>
    <property type="match status" value="1"/>
</dbReference>
<dbReference type="PANTHER" id="PTHR43744:SF12">
    <property type="entry name" value="ABC TRANSPORTER PERMEASE PROTEIN MG189-RELATED"/>
    <property type="match status" value="1"/>
</dbReference>
<dbReference type="KEGG" id="rsa:RSal33209_3412"/>
<evidence type="ECO:0000256" key="2">
    <source>
        <dbReference type="ARBA" id="ARBA00022448"/>
    </source>
</evidence>
<feature type="transmembrane region" description="Helical" evidence="7">
    <location>
        <begin position="25"/>
        <end position="55"/>
    </location>
</feature>
<evidence type="ECO:0000256" key="7">
    <source>
        <dbReference type="RuleBase" id="RU363032"/>
    </source>
</evidence>
<dbReference type="InterPro" id="IPR000515">
    <property type="entry name" value="MetI-like"/>
</dbReference>
<feature type="transmembrane region" description="Helical" evidence="7">
    <location>
        <begin position="159"/>
        <end position="178"/>
    </location>
</feature>
<organism evidence="9 10">
    <name type="scientific">Renibacterium salmoninarum (strain ATCC 33209 / DSM 20767 / JCM 11484 / NBRC 15589 / NCIMB 2235)</name>
    <dbReference type="NCBI Taxonomy" id="288705"/>
    <lineage>
        <taxon>Bacteria</taxon>
        <taxon>Bacillati</taxon>
        <taxon>Actinomycetota</taxon>
        <taxon>Actinomycetes</taxon>
        <taxon>Micrococcales</taxon>
        <taxon>Micrococcaceae</taxon>
        <taxon>Renibacterium</taxon>
    </lineage>
</organism>
<keyword evidence="3" id="KW-1003">Cell membrane</keyword>
<dbReference type="STRING" id="288705.RSal33209_3412"/>
<evidence type="ECO:0000259" key="8">
    <source>
        <dbReference type="PROSITE" id="PS50928"/>
    </source>
</evidence>
<evidence type="ECO:0000256" key="6">
    <source>
        <dbReference type="ARBA" id="ARBA00023136"/>
    </source>
</evidence>
<dbReference type="GO" id="GO:0005886">
    <property type="term" value="C:plasma membrane"/>
    <property type="evidence" value="ECO:0007669"/>
    <property type="project" value="UniProtKB-SubCell"/>
</dbReference>
<evidence type="ECO:0000256" key="5">
    <source>
        <dbReference type="ARBA" id="ARBA00022989"/>
    </source>
</evidence>
<reference evidence="10" key="1">
    <citation type="journal article" date="2008" name="J. Bacteriol.">
        <title>Genome sequence of the fish pathogen Renibacterium salmoninarum suggests reductive evolution away from an environmental Arthrobacter ancestor.</title>
        <authorList>
            <person name="Wiens G.D."/>
            <person name="Rockey D.D."/>
            <person name="Wu Z."/>
            <person name="Chang J."/>
            <person name="Levy R."/>
            <person name="Crane S."/>
            <person name="Chen D.S."/>
            <person name="Capri G.R."/>
            <person name="Burnett J.R."/>
            <person name="Sudheesh P.S."/>
            <person name="Schipma M.J."/>
            <person name="Burd H."/>
            <person name="Bhattacharyya A."/>
            <person name="Rhodes L.D."/>
            <person name="Kaul R."/>
            <person name="Strom M.S."/>
        </authorList>
    </citation>
    <scope>NUCLEOTIDE SEQUENCE [LARGE SCALE GENOMIC DNA]</scope>
    <source>
        <strain evidence="10">ATCC 33209 / DSM 20767 / JCM 11484 / NBRC 15589 / NCIMB 2235</strain>
    </source>
</reference>
<keyword evidence="4 7" id="KW-0812">Transmembrane</keyword>
<keyword evidence="6 7" id="KW-0472">Membrane</keyword>
<dbReference type="RefSeq" id="WP_012246756.1">
    <property type="nucleotide sequence ID" value="NC_010168.1"/>
</dbReference>
<name>A9WVA1_RENSM</name>
<dbReference type="PANTHER" id="PTHR43744">
    <property type="entry name" value="ABC TRANSPORTER PERMEASE PROTEIN MG189-RELATED-RELATED"/>
    <property type="match status" value="1"/>
</dbReference>
<keyword evidence="9" id="KW-0762">Sugar transport</keyword>
<dbReference type="Proteomes" id="UP000002007">
    <property type="component" value="Chromosome"/>
</dbReference>
<feature type="transmembrane region" description="Helical" evidence="7">
    <location>
        <begin position="92"/>
        <end position="113"/>
    </location>
</feature>
<evidence type="ECO:0000313" key="10">
    <source>
        <dbReference type="Proteomes" id="UP000002007"/>
    </source>
</evidence>
<keyword evidence="2 7" id="KW-0813">Transport</keyword>
<dbReference type="CDD" id="cd06261">
    <property type="entry name" value="TM_PBP2"/>
    <property type="match status" value="1"/>
</dbReference>
<evidence type="ECO:0000256" key="4">
    <source>
        <dbReference type="ARBA" id="ARBA00022692"/>
    </source>
</evidence>
<accession>A9WVA1</accession>
<comment type="similarity">
    <text evidence="7">Belongs to the binding-protein-dependent transport system permease family.</text>
</comment>
<dbReference type="HOGENOM" id="CLU_016047_1_1_11"/>
<dbReference type="AlphaFoldDB" id="A9WVA1"/>
<evidence type="ECO:0000256" key="1">
    <source>
        <dbReference type="ARBA" id="ARBA00004651"/>
    </source>
</evidence>